<comment type="caution">
    <text evidence="4">The sequence shown here is derived from an EMBL/GenBank/DDBJ whole genome shotgun (WGS) entry which is preliminary data.</text>
</comment>
<reference evidence="4 5" key="1">
    <citation type="submission" date="2024-04" db="EMBL/GenBank/DDBJ databases">
        <authorList>
            <consortium name="Genoscope - CEA"/>
            <person name="William W."/>
        </authorList>
    </citation>
    <scope>NUCLEOTIDE SEQUENCE [LARGE SCALE GENOMIC DNA]</scope>
</reference>
<protein>
    <recommendedName>
        <fullName evidence="6">Ig-like domain-containing protein</fullName>
    </recommendedName>
</protein>
<feature type="signal peptide" evidence="3">
    <location>
        <begin position="1"/>
        <end position="24"/>
    </location>
</feature>
<feature type="region of interest" description="Disordered" evidence="1">
    <location>
        <begin position="215"/>
        <end position="236"/>
    </location>
</feature>
<dbReference type="Proteomes" id="UP001497497">
    <property type="component" value="Unassembled WGS sequence"/>
</dbReference>
<keyword evidence="3" id="KW-0732">Signal</keyword>
<gene>
    <name evidence="4" type="ORF">GSLYS_00021652001</name>
</gene>
<evidence type="ECO:0000256" key="1">
    <source>
        <dbReference type="SAM" id="MobiDB-lite"/>
    </source>
</evidence>
<keyword evidence="2" id="KW-0812">Transmembrane</keyword>
<feature type="region of interest" description="Disordered" evidence="1">
    <location>
        <begin position="180"/>
        <end position="200"/>
    </location>
</feature>
<evidence type="ECO:0000256" key="3">
    <source>
        <dbReference type="SAM" id="SignalP"/>
    </source>
</evidence>
<evidence type="ECO:0008006" key="6">
    <source>
        <dbReference type="Google" id="ProtNLM"/>
    </source>
</evidence>
<accession>A0AAV2IPF2</accession>
<name>A0AAV2IPF2_LYMST</name>
<dbReference type="AlphaFoldDB" id="A0AAV2IPF2"/>
<feature type="compositionally biased region" description="Basic and acidic residues" evidence="1">
    <location>
        <begin position="180"/>
        <end position="190"/>
    </location>
</feature>
<organism evidence="4 5">
    <name type="scientific">Lymnaea stagnalis</name>
    <name type="common">Great pond snail</name>
    <name type="synonym">Helix stagnalis</name>
    <dbReference type="NCBI Taxonomy" id="6523"/>
    <lineage>
        <taxon>Eukaryota</taxon>
        <taxon>Metazoa</taxon>
        <taxon>Spiralia</taxon>
        <taxon>Lophotrochozoa</taxon>
        <taxon>Mollusca</taxon>
        <taxon>Gastropoda</taxon>
        <taxon>Heterobranchia</taxon>
        <taxon>Euthyneura</taxon>
        <taxon>Panpulmonata</taxon>
        <taxon>Hygrophila</taxon>
        <taxon>Lymnaeoidea</taxon>
        <taxon>Lymnaeidae</taxon>
        <taxon>Lymnaea</taxon>
    </lineage>
</organism>
<evidence type="ECO:0000313" key="4">
    <source>
        <dbReference type="EMBL" id="CAL1548335.1"/>
    </source>
</evidence>
<keyword evidence="2" id="KW-1133">Transmembrane helix</keyword>
<dbReference type="EMBL" id="CAXITT010001278">
    <property type="protein sequence ID" value="CAL1548335.1"/>
    <property type="molecule type" value="Genomic_DNA"/>
</dbReference>
<evidence type="ECO:0000256" key="2">
    <source>
        <dbReference type="SAM" id="Phobius"/>
    </source>
</evidence>
<keyword evidence="2" id="KW-0472">Membrane</keyword>
<feature type="transmembrane region" description="Helical" evidence="2">
    <location>
        <begin position="151"/>
        <end position="174"/>
    </location>
</feature>
<proteinExistence type="predicted"/>
<evidence type="ECO:0000313" key="5">
    <source>
        <dbReference type="Proteomes" id="UP001497497"/>
    </source>
</evidence>
<feature type="chain" id="PRO_5043943087" description="Ig-like domain-containing protein" evidence="3">
    <location>
        <begin position="25"/>
        <end position="236"/>
    </location>
</feature>
<keyword evidence="5" id="KW-1185">Reference proteome</keyword>
<sequence>MPARQFSTLQLLVTSTLMVHLVTSQPPRHTYDLTVKYFADVSMVCDHPELNITLATDVLSLSWMFPDGGVRDANTRPDRRFYSLLGPDTSRDPRYSAYNLTAHSVDDRVFGYYTCIVVYSRPEKPPAVIRWGLNVDGADFSELMETYKTNAIIGGCAAAAMLLIVGGGCLIWNIRNNRRSDSRNSGGEDKEVYEDAEEVPKEKINVQHNQAYSSDIETADGDIHAENGGNGFSVKM</sequence>